<evidence type="ECO:0000313" key="2">
    <source>
        <dbReference type="Proteomes" id="UP000006755"/>
    </source>
</evidence>
<gene>
    <name evidence="1" type="ORF">B3C1_07826</name>
</gene>
<dbReference type="EMBL" id="AMRI01000009">
    <property type="protein sequence ID" value="EKE75168.1"/>
    <property type="molecule type" value="Genomic_DNA"/>
</dbReference>
<sequence>MTKEKILKNFDVFDDAIRFEPQKMEAKHFTFTEDSKNKTSGIFHSEGSDYFLLYVENGQLFFQHKESKFNLSDKAVSVAIATMAGESHFKITSSQKSLSVKYKSWRSEAGLERDDVLSDFAEEDDIDYDFFYYIYAICLDSNLLAGCITQWS</sequence>
<keyword evidence="2" id="KW-1185">Reference proteome</keyword>
<accession>K2JIX7</accession>
<comment type="caution">
    <text evidence="1">The sequence shown here is derived from an EMBL/GenBank/DDBJ whole genome shotgun (WGS) entry which is preliminary data.</text>
</comment>
<organism evidence="1 2">
    <name type="scientific">Gallaecimonas xiamenensis 3-C-1</name>
    <dbReference type="NCBI Taxonomy" id="745411"/>
    <lineage>
        <taxon>Bacteria</taxon>
        <taxon>Pseudomonadati</taxon>
        <taxon>Pseudomonadota</taxon>
        <taxon>Gammaproteobacteria</taxon>
        <taxon>Enterobacterales</taxon>
        <taxon>Gallaecimonadaceae</taxon>
        <taxon>Gallaecimonas</taxon>
    </lineage>
</organism>
<proteinExistence type="predicted"/>
<protein>
    <submittedName>
        <fullName evidence="1">Uncharacterized protein</fullName>
    </submittedName>
</protein>
<evidence type="ECO:0000313" key="1">
    <source>
        <dbReference type="EMBL" id="EKE75168.1"/>
    </source>
</evidence>
<dbReference type="AlphaFoldDB" id="K2JIX7"/>
<dbReference type="RefSeq" id="WP_008484036.1">
    <property type="nucleotide sequence ID" value="NZ_AMRI01000009.1"/>
</dbReference>
<dbReference type="Proteomes" id="UP000006755">
    <property type="component" value="Unassembled WGS sequence"/>
</dbReference>
<dbReference type="STRING" id="745411.B3C1_07826"/>
<reference evidence="1 2" key="1">
    <citation type="journal article" date="2012" name="J. Bacteriol.">
        <title>Genome Sequence of Gallaecimonas xiamenensis Type Strain 3-C-1.</title>
        <authorList>
            <person name="Lai Q."/>
            <person name="Wang L."/>
            <person name="Wang W."/>
            <person name="Shao Z."/>
        </authorList>
    </citation>
    <scope>NUCLEOTIDE SEQUENCE [LARGE SCALE GENOMIC DNA]</scope>
    <source>
        <strain evidence="1 2">3-C-1</strain>
    </source>
</reference>
<name>K2JIX7_9GAMM</name>